<feature type="compositionally biased region" description="Acidic residues" evidence="6">
    <location>
        <begin position="825"/>
        <end position="836"/>
    </location>
</feature>
<evidence type="ECO:0000256" key="4">
    <source>
        <dbReference type="ARBA" id="ARBA00023069"/>
    </source>
</evidence>
<comment type="caution">
    <text evidence="10">The sequence shown here is derived from an EMBL/GenBank/DDBJ whole genome shotgun (WGS) entry which is preliminary data.</text>
</comment>
<evidence type="ECO:0000256" key="1">
    <source>
        <dbReference type="ARBA" id="ARBA00004138"/>
    </source>
</evidence>
<dbReference type="InterPro" id="IPR011042">
    <property type="entry name" value="6-blade_b-propeller_TolB-like"/>
</dbReference>
<gene>
    <name evidence="10" type="ORF">ACFPYI_03505</name>
</gene>
<feature type="domain" description="Dockerin" evidence="9">
    <location>
        <begin position="1408"/>
        <end position="1468"/>
    </location>
</feature>
<proteinExistence type="predicted"/>
<dbReference type="Gene3D" id="2.60.40.10">
    <property type="entry name" value="Immunoglobulins"/>
    <property type="match status" value="2"/>
</dbReference>
<dbReference type="Pfam" id="PF22352">
    <property type="entry name" value="K319L-like_PKD"/>
    <property type="match status" value="1"/>
</dbReference>
<dbReference type="InterPro" id="IPR002048">
    <property type="entry name" value="EF_hand_dom"/>
</dbReference>
<dbReference type="Proteomes" id="UP001596099">
    <property type="component" value="Unassembled WGS sequence"/>
</dbReference>
<dbReference type="InterPro" id="IPR053879">
    <property type="entry name" value="HYDIN_VesB_CFA65-like_Ig"/>
</dbReference>
<reference evidence="10 11" key="1">
    <citation type="journal article" date="2019" name="Int. J. Syst. Evol. Microbiol.">
        <title>The Global Catalogue of Microorganisms (GCM) 10K type strain sequencing project: providing services to taxonomists for standard genome sequencing and annotation.</title>
        <authorList>
            <consortium name="The Broad Institute Genomics Platform"/>
            <consortium name="The Broad Institute Genome Sequencing Center for Infectious Disease"/>
            <person name="Wu L."/>
            <person name="Ma J."/>
        </authorList>
    </citation>
    <scope>NUCLEOTIDE SEQUENCE [LARGE SCALE GENOMIC DNA]</scope>
    <source>
        <strain evidence="10 11">CGMCC 1.12543</strain>
    </source>
</reference>
<name>A0ABD5RIL5_9EURY</name>
<keyword evidence="4" id="KW-0969">Cilium</keyword>
<dbReference type="SUPFAM" id="SSF49299">
    <property type="entry name" value="PKD domain"/>
    <property type="match status" value="1"/>
</dbReference>
<dbReference type="PANTHER" id="PTHR34590">
    <property type="entry name" value="OS03G0124300 PROTEIN-RELATED"/>
    <property type="match status" value="1"/>
</dbReference>
<dbReference type="Gene3D" id="2.120.10.30">
    <property type="entry name" value="TolB, C-terminal domain"/>
    <property type="match status" value="1"/>
</dbReference>
<dbReference type="InterPro" id="IPR016134">
    <property type="entry name" value="Dockerin_dom"/>
</dbReference>
<evidence type="ECO:0000256" key="5">
    <source>
        <dbReference type="ARBA" id="ARBA00023273"/>
    </source>
</evidence>
<comment type="subcellular location">
    <subcellularLocation>
        <location evidence="1">Cell projection</location>
        <location evidence="1">Cilium</location>
    </subcellularLocation>
    <subcellularLocation>
        <location evidence="2">Cytoplasm</location>
    </subcellularLocation>
</comment>
<evidence type="ECO:0000313" key="11">
    <source>
        <dbReference type="Proteomes" id="UP001596099"/>
    </source>
</evidence>
<dbReference type="Gene3D" id="2.60.120.430">
    <property type="entry name" value="Galactose-binding lectin"/>
    <property type="match status" value="2"/>
</dbReference>
<evidence type="ECO:0000256" key="3">
    <source>
        <dbReference type="ARBA" id="ARBA00022490"/>
    </source>
</evidence>
<keyword evidence="7" id="KW-1133">Transmembrane helix</keyword>
<feature type="domain" description="EF-hand" evidence="8">
    <location>
        <begin position="1433"/>
        <end position="1468"/>
    </location>
</feature>
<dbReference type="NCBIfam" id="NF012200">
    <property type="entry name" value="choice_anch_D"/>
    <property type="match status" value="1"/>
</dbReference>
<dbReference type="Gene3D" id="2.60.120.200">
    <property type="match status" value="1"/>
</dbReference>
<keyword evidence="7" id="KW-0472">Membrane</keyword>
<accession>A0ABD5RIL5</accession>
<evidence type="ECO:0000259" key="9">
    <source>
        <dbReference type="PROSITE" id="PS51766"/>
    </source>
</evidence>
<dbReference type="InterPro" id="IPR045272">
    <property type="entry name" value="ANXUR1/2-like"/>
</dbReference>
<dbReference type="InterPro" id="IPR002105">
    <property type="entry name" value="Dockerin_1_rpt"/>
</dbReference>
<dbReference type="InterPro" id="IPR021720">
    <property type="entry name" value="Malectin_dom"/>
</dbReference>
<evidence type="ECO:0000256" key="2">
    <source>
        <dbReference type="ARBA" id="ARBA00004496"/>
    </source>
</evidence>
<dbReference type="PROSITE" id="PS51766">
    <property type="entry name" value="DOCKERIN"/>
    <property type="match status" value="1"/>
</dbReference>
<dbReference type="RefSeq" id="WP_247419375.1">
    <property type="nucleotide sequence ID" value="NZ_JALLGW010000002.1"/>
</dbReference>
<keyword evidence="3" id="KW-0963">Cytoplasm</keyword>
<dbReference type="Pfam" id="PF22544">
    <property type="entry name" value="HYDIN_VesB_CFA65-like_Ig"/>
    <property type="match status" value="1"/>
</dbReference>
<dbReference type="Pfam" id="PF11721">
    <property type="entry name" value="Malectin"/>
    <property type="match status" value="2"/>
</dbReference>
<dbReference type="InterPro" id="IPR018247">
    <property type="entry name" value="EF_Hand_1_Ca_BS"/>
</dbReference>
<dbReference type="Gene3D" id="1.10.1330.10">
    <property type="entry name" value="Dockerin domain"/>
    <property type="match status" value="1"/>
</dbReference>
<dbReference type="CDD" id="cd14254">
    <property type="entry name" value="Dockerin_II"/>
    <property type="match status" value="1"/>
</dbReference>
<feature type="compositionally biased region" description="Gly residues" evidence="6">
    <location>
        <begin position="617"/>
        <end position="632"/>
    </location>
</feature>
<dbReference type="EMBL" id="JBHSQH010000001">
    <property type="protein sequence ID" value="MFC5970387.1"/>
    <property type="molecule type" value="Genomic_DNA"/>
</dbReference>
<evidence type="ECO:0000259" key="8">
    <source>
        <dbReference type="PROSITE" id="PS50222"/>
    </source>
</evidence>
<dbReference type="Pfam" id="PF00404">
    <property type="entry name" value="Dockerin_1"/>
    <property type="match status" value="1"/>
</dbReference>
<evidence type="ECO:0000256" key="7">
    <source>
        <dbReference type="SAM" id="Phobius"/>
    </source>
</evidence>
<evidence type="ECO:0000313" key="10">
    <source>
        <dbReference type="EMBL" id="MFC5970387.1"/>
    </source>
</evidence>
<dbReference type="PROSITE" id="PS00018">
    <property type="entry name" value="EF_HAND_1"/>
    <property type="match status" value="1"/>
</dbReference>
<sequence>MQPPDDVRRRTIAVTFTFLMVLSTATAGLAFGVAGVFAQEETPALYRVNAGSGTVAATDGGTDWTPPGSTTGVSLSGGTTYSASASVSLGSSVPAGTPTDLFTSEIYGDQQWTFDDGIQSGTPYEVRLYFAEIYHVDGHADNDDGGDGQVGDRVFDVSVQGETVLDGYDIYADIGAETAVMKSFTVTPTDGTIAVGLTTVTDNAKVSAIEIVPAEPEPDTLGGPSAVDFGSVLTGDSEAKTVTVTNLGGSGDPSIDVSGVSVTGPDADEFAAGGPSQGSLAPGESATIPVTFIPADAQAKSATLEVSHSGSNSPLTVALSGEGASSAQVGFGKSGLQGFGQGSLTALEFGPDGRLYVAQQDGDVYALEVTRDGENSYDVVSQESVDAIKDIPNHDDNGNYVSGENTRQVTGLTVGGTAETPVVYVSSSDPTIDVGTDDDDTDTNSGAISRLTFDWNGDGSLNGVDHEVLVLGLPRSEENHATNGMDLSDDGTTLFVAQGGHTNQGAPSNNFGHTSEYALSAAVLSVDLQQIDQNYQPKNLQDYDSAYPDVEFLYAIPTIQTDDATDGDDLPFGGDDGVNQAKWVEDGPVQVHSSGYRNPYDLVLTEDDRLYTIDNGPNGGWGGQPIGEGSGGVCTNEPNDPGSGDGDQLHLASEGSYGGHPAPIRGNPTGADIYDAAGNLVYDITESNSPVPASKVNPIECDYQGANEDNSLGDEFGWTGGIEEYTASNFGGQMQGDLLVVVGSSSVTRVELTADGTGVTEQSGNFFSDLSALGIAAQGDDGPFPGTVWTARGGITVFEPTDYEGSGGGGNQCTAADDVALDEDEDGYDNADELDAGTDPCSAASTPADFDGDGTSNVNDADDDDDGTPDTADPFALDADDGTSTSLPVTMDLSETQLFGPNGQGWTGLMTNGQDDYLDLYDPDQMTVGGAAQVLTVENVPSGDAVNDQNAQQFAFQRGVDAPDQPFTVSTTVNGFPADPQNYQGLGIYVGNGDQDNYLKLILSAEGGDGGIQFAKEVDGSFGEYDQHVTDGSVTGPSSNTDLSLTVFPSNETVKAYYTPPGGEKTYVGETTVPSSWLDSADGSGLAVGVVATSYNAGSTFDATWTDLVVEYVTPPANQPPVADAGADVTVEEGQQVTLDASGSSDPNADTLGFTWSQLDGPDAGLDFFDSESVSFTAPDVDGDQTLTFQVSVSDGEFSDTDTVTVTVEDADGEPADGTVVHRVNVGGPELAATDDGPVWSADTSGSPSPYLVAGGSIPGGLPYAVGGVDASVSSDTPTAVFGTERYDPDSGDEMLWSFSAQSGTTYEARLYFHDGYSGTSDPGDRVFDVSVEGQQVLTDFDPIVAYGDNTGGMESFTVTPTDDSVDVELLHGLAENPQINAIEIVAVGDDGPGPVGEFTSPPTDTDGDGVYEDVNGDGSFDVGDVQAFFQNYEGSTVQDNVDAFDVNGDGSVNVGDVQALFQEATSS</sequence>
<organism evidence="10 11">
    <name type="scientific">Halomarina salina</name>
    <dbReference type="NCBI Taxonomy" id="1872699"/>
    <lineage>
        <taxon>Archaea</taxon>
        <taxon>Methanobacteriati</taxon>
        <taxon>Methanobacteriota</taxon>
        <taxon>Stenosarchaea group</taxon>
        <taxon>Halobacteria</taxon>
        <taxon>Halobacteriales</taxon>
        <taxon>Natronomonadaceae</taxon>
        <taxon>Halomarina</taxon>
    </lineage>
</organism>
<dbReference type="InterPro" id="IPR036439">
    <property type="entry name" value="Dockerin_dom_sf"/>
</dbReference>
<keyword evidence="7" id="KW-0812">Transmembrane</keyword>
<dbReference type="InterPro" id="IPR035986">
    <property type="entry name" value="PKD_dom_sf"/>
</dbReference>
<evidence type="ECO:0000256" key="6">
    <source>
        <dbReference type="SAM" id="MobiDB-lite"/>
    </source>
</evidence>
<keyword evidence="11" id="KW-1185">Reference proteome</keyword>
<feature type="transmembrane region" description="Helical" evidence="7">
    <location>
        <begin position="12"/>
        <end position="38"/>
    </location>
</feature>
<dbReference type="SUPFAM" id="SSF63446">
    <property type="entry name" value="Type I dockerin domain"/>
    <property type="match status" value="1"/>
</dbReference>
<keyword evidence="5" id="KW-0966">Cell projection</keyword>
<feature type="region of interest" description="Disordered" evidence="6">
    <location>
        <begin position="825"/>
        <end position="884"/>
    </location>
</feature>
<dbReference type="InterPro" id="IPR013783">
    <property type="entry name" value="Ig-like_fold"/>
</dbReference>
<dbReference type="PROSITE" id="PS50222">
    <property type="entry name" value="EF_HAND_2"/>
    <property type="match status" value="1"/>
</dbReference>
<dbReference type="GO" id="GO:0005737">
    <property type="term" value="C:cytoplasm"/>
    <property type="evidence" value="ECO:0007669"/>
    <property type="project" value="UniProtKB-SubCell"/>
</dbReference>
<protein>
    <submittedName>
        <fullName evidence="10">Malectin domain-containing carbohydrate-binding protein</fullName>
    </submittedName>
</protein>
<feature type="region of interest" description="Disordered" evidence="6">
    <location>
        <begin position="615"/>
        <end position="668"/>
    </location>
</feature>